<keyword evidence="2" id="KW-1185">Reference proteome</keyword>
<dbReference type="Proteomes" id="UP000007891">
    <property type="component" value="Segment"/>
</dbReference>
<sequence>MIEIYVNGGTSEEIATMLHEVADDIKRGYIPTDKLFRTKLWGRYQPIGTIRTIPESAFD</sequence>
<proteinExistence type="predicted"/>
<dbReference type="EMBL" id="JQ684677">
    <property type="protein sequence ID" value="AFF28456.1"/>
    <property type="molecule type" value="Genomic_DNA"/>
</dbReference>
<reference evidence="2" key="1">
    <citation type="submission" date="2012-02" db="EMBL/GenBank/DDBJ databases">
        <authorList>
            <person name="Hersh A.R."/>
            <person name="Dasenko M.A."/>
            <person name="Denver D.R."/>
            <person name="Garcia-Ruiz H."/>
            <person name="Hoyer J.S."/>
            <person name="Jogdeo S."/>
            <person name="Sullivan C.M."/>
            <person name="Peterson M.R."/>
            <person name="Rowley E.R."/>
            <person name="Schnitzler C.E."/>
            <person name="Taylor B.J."/>
            <person name="Vining K.J."/>
            <person name="Almabruk K.H."/>
            <person name="Banawas S."/>
            <person name="Beatty C."/>
            <person name="Bullock C.J."/>
            <person name="Cappellazzi J.E."/>
            <person name="Chagani S.E."/>
            <person name="Chatterjee P."/>
            <person name="Cram E.D."/>
            <person name="Elorriaga M.E."/>
            <person name="Esser M."/>
            <person name="Fellows E.J."/>
            <person name="Garcia G.R."/>
            <person name="Gullaba J.M."/>
            <person name="Kinsley M.A."/>
            <person name="Luo F."/>
            <person name="McGinnis M."/>
            <person name="Paquette C.E."/>
            <person name="Reddekopp R.L."/>
            <person name="Rosen K.L."/>
            <person name="Sahlfeld L.M."/>
            <person name="Vondras A.M."/>
            <person name="Wang J.X."/>
            <person name="Weiss E.S."/>
            <person name="Wernick R."/>
            <person name="Abuelizz H.A."/>
            <person name="Amaro Y."/>
            <person name="Archer C.L."/>
            <person name="Basu A."/>
            <person name="Bellinger M.R."/>
            <person name="Johnson S.F."/>
            <person name="Kitchen S.A."/>
            <person name="Li M."/>
            <person name="Morey-Castro K.E."/>
            <person name="Lavalleur H.J."/>
            <person name="Rangel L.J."/>
            <person name="Ree J.F."/>
            <person name="Shay S.D."/>
            <person name="Sheng Y."/>
            <person name="Smyth J.C."/>
            <person name="Stamm E.A."/>
            <person name="Taylor C.R."/>
            <person name="Vining O.B."/>
            <person name="Wanzeck K.M."/>
            <person name="Watson G."/>
            <person name="Bruck A.J."/>
            <person name="Bradley K.W."/>
            <person name="Khaja R."/>
            <person name="Lewis M.F."/>
            <person name="Barker L.P."/>
            <person name="Asai D.J."/>
            <person name="Bowman C.A."/>
            <person name="Russell D.A."/>
            <person name="Pope W.H."/>
            <person name="Jacobs-Sera D."/>
            <person name="Hendrix R.W."/>
            <person name="Hatfull G.F."/>
        </authorList>
    </citation>
    <scope>NUCLEOTIDE SEQUENCE [LARGE SCALE GENOMIC DNA]</scope>
</reference>
<gene>
    <name evidence="1" type="primary">73</name>
    <name evidence="1" type="ORF">TIGER_73</name>
</gene>
<accession>H9NCY5</accession>
<evidence type="ECO:0000313" key="1">
    <source>
        <dbReference type="EMBL" id="AFF28456.1"/>
    </source>
</evidence>
<name>H9NCY5_9CAUD</name>
<protein>
    <submittedName>
        <fullName evidence="1">Uncharacterized protein</fullName>
    </submittedName>
</protein>
<dbReference type="GeneID" id="40083728"/>
<organism evidence="1 2">
    <name type="scientific">Mycobacterium phage Tiger</name>
    <dbReference type="NCBI Taxonomy" id="1161934"/>
    <lineage>
        <taxon>Viruses</taxon>
        <taxon>Duplodnaviria</taxon>
        <taxon>Heunggongvirae</taxon>
        <taxon>Uroviricota</taxon>
        <taxon>Caudoviricetes</taxon>
        <taxon>Benedictvirus</taxon>
        <taxon>Benedictvirus tiger</taxon>
    </lineage>
</organism>
<evidence type="ECO:0000313" key="2">
    <source>
        <dbReference type="Proteomes" id="UP000007891"/>
    </source>
</evidence>
<dbReference type="KEGG" id="vg:40083728"/>
<dbReference type="RefSeq" id="YP_009607716.1">
    <property type="nucleotide sequence ID" value="NC_041984.1"/>
</dbReference>